<feature type="domain" description="Haemin-degrading HemS/ChuX" evidence="1">
    <location>
        <begin position="28"/>
        <end position="155"/>
    </location>
</feature>
<dbReference type="Gene3D" id="3.40.1570.10">
    <property type="entry name" value="HemS/ChuS/ChuX like domains"/>
    <property type="match status" value="2"/>
</dbReference>
<dbReference type="OrthoDB" id="316630at2"/>
<organism evidence="2 3">
    <name type="scientific">Labrys okinawensis</name>
    <dbReference type="NCBI Taxonomy" id="346911"/>
    <lineage>
        <taxon>Bacteria</taxon>
        <taxon>Pseudomonadati</taxon>
        <taxon>Pseudomonadota</taxon>
        <taxon>Alphaproteobacteria</taxon>
        <taxon>Hyphomicrobiales</taxon>
        <taxon>Xanthobacteraceae</taxon>
        <taxon>Labrys</taxon>
    </lineage>
</organism>
<gene>
    <name evidence="2" type="ORF">C5L14_12990</name>
</gene>
<dbReference type="AlphaFoldDB" id="A0A2S9QDT6"/>
<dbReference type="SUPFAM" id="SSF144064">
    <property type="entry name" value="Heme iron utilization protein-like"/>
    <property type="match status" value="1"/>
</dbReference>
<dbReference type="Pfam" id="PF05171">
    <property type="entry name" value="HemS"/>
    <property type="match status" value="2"/>
</dbReference>
<comment type="caution">
    <text evidence="2">The sequence shown here is derived from an EMBL/GenBank/DDBJ whole genome shotgun (WGS) entry which is preliminary data.</text>
</comment>
<feature type="domain" description="Haemin-degrading HemS/ChuX" evidence="1">
    <location>
        <begin position="182"/>
        <end position="240"/>
    </location>
</feature>
<dbReference type="Proteomes" id="UP000237682">
    <property type="component" value="Unassembled WGS sequence"/>
</dbReference>
<dbReference type="CDD" id="cd16830">
    <property type="entry name" value="HemS-like_N"/>
    <property type="match status" value="1"/>
</dbReference>
<protein>
    <recommendedName>
        <fullName evidence="1">Haemin-degrading HemS/ChuX domain-containing protein</fullName>
    </recommendedName>
</protein>
<keyword evidence="3" id="KW-1185">Reference proteome</keyword>
<dbReference type="GO" id="GO:0006826">
    <property type="term" value="P:iron ion transport"/>
    <property type="evidence" value="ECO:0007669"/>
    <property type="project" value="InterPro"/>
</dbReference>
<proteinExistence type="predicted"/>
<name>A0A2S9QDT6_9HYPH</name>
<dbReference type="EMBL" id="PUEJ01000004">
    <property type="protein sequence ID" value="PRH87518.1"/>
    <property type="molecule type" value="Genomic_DNA"/>
</dbReference>
<evidence type="ECO:0000313" key="3">
    <source>
        <dbReference type="Proteomes" id="UP000237682"/>
    </source>
</evidence>
<dbReference type="InterPro" id="IPR007845">
    <property type="entry name" value="HemS/ChuX_dom"/>
</dbReference>
<evidence type="ECO:0000259" key="1">
    <source>
        <dbReference type="Pfam" id="PF05171"/>
    </source>
</evidence>
<dbReference type="InterPro" id="IPR053733">
    <property type="entry name" value="Heme_Transport_Util_sf"/>
</dbReference>
<sequence>MSELKQRWQALRESQSGLRIRDAAAQLGVSEAALLETRIGDGVKRLSVRIDALCAALPHLGTVMSLIRNESAVHEKDVAFPTATSSDGEIRFNGPGFDLTLIPSSVAHAFYVEDANPKGPLRSIQLFDAAGGALWKIYARDKADHAAFERLLADLAWPEDVQPISFSRPAATAADPAPAGAPVDLQALLEAAAAEAIPVRLEVANHGVRQSHCGPLVRIVRMGPWLNVLDPGFDWHLNEKPLSGGSIEPGDRPSLVLHLASGGEAARLQADTGATADQLAAWRGILQKVVTS</sequence>
<evidence type="ECO:0000313" key="2">
    <source>
        <dbReference type="EMBL" id="PRH87518.1"/>
    </source>
</evidence>
<reference evidence="2 3" key="1">
    <citation type="submission" date="2018-02" db="EMBL/GenBank/DDBJ databases">
        <title>Whole genome sequencing of endophytic bacterium.</title>
        <authorList>
            <person name="Eedara R."/>
            <person name="Podile A.R."/>
        </authorList>
    </citation>
    <scope>NUCLEOTIDE SEQUENCE [LARGE SCALE GENOMIC DNA]</scope>
    <source>
        <strain evidence="2 3">RP1T</strain>
    </source>
</reference>
<accession>A0A2S9QDT6</accession>